<accession>A0A0W0SMJ2</accession>
<dbReference type="AlphaFoldDB" id="A0A0W0SMJ2"/>
<gene>
    <name evidence="2" type="ORF">Ldro_2798</name>
</gene>
<evidence type="ECO:0000313" key="2">
    <source>
        <dbReference type="EMBL" id="KTC84634.1"/>
    </source>
</evidence>
<keyword evidence="3" id="KW-1185">Reference proteome</keyword>
<evidence type="ECO:0000256" key="1">
    <source>
        <dbReference type="SAM" id="MobiDB-lite"/>
    </source>
</evidence>
<sequence length="197" mass="23250">MYPLPTEQYNFLSRSINKDISSFFYCENHPIRTEHQLNNNDLTILINIYTDQIQYYKNESIPSLEKLAELGLIKREQELYSKPYFVLKFQSLTTCAINNLFDSCTDSIYDTHNWITSVPKDDRTYIELRKTFESKLRQLEGHTKFLLALIEVEKEHELSREPTATRISLAPNSTFFPIEPQNNGRNPTTRNEYGFNY</sequence>
<dbReference type="PATRIC" id="fig|1212489.4.peg.2951"/>
<comment type="caution">
    <text evidence="2">The sequence shown here is derived from an EMBL/GenBank/DDBJ whole genome shotgun (WGS) entry which is preliminary data.</text>
</comment>
<evidence type="ECO:0000313" key="3">
    <source>
        <dbReference type="Proteomes" id="UP000054736"/>
    </source>
</evidence>
<dbReference type="EMBL" id="LNXY01000031">
    <property type="protein sequence ID" value="KTC84634.1"/>
    <property type="molecule type" value="Genomic_DNA"/>
</dbReference>
<feature type="region of interest" description="Disordered" evidence="1">
    <location>
        <begin position="178"/>
        <end position="197"/>
    </location>
</feature>
<organism evidence="2 3">
    <name type="scientific">Legionella drozanskii LLAP-1</name>
    <dbReference type="NCBI Taxonomy" id="1212489"/>
    <lineage>
        <taxon>Bacteria</taxon>
        <taxon>Pseudomonadati</taxon>
        <taxon>Pseudomonadota</taxon>
        <taxon>Gammaproteobacteria</taxon>
        <taxon>Legionellales</taxon>
        <taxon>Legionellaceae</taxon>
        <taxon>Legionella</taxon>
    </lineage>
</organism>
<dbReference type="RefSeq" id="WP_058497071.1">
    <property type="nucleotide sequence ID" value="NZ_CAAAIU010000004.1"/>
</dbReference>
<feature type="compositionally biased region" description="Polar residues" evidence="1">
    <location>
        <begin position="178"/>
        <end position="191"/>
    </location>
</feature>
<dbReference type="Proteomes" id="UP000054736">
    <property type="component" value="Unassembled WGS sequence"/>
</dbReference>
<protein>
    <submittedName>
        <fullName evidence="2">Uncharacterized protein</fullName>
    </submittedName>
</protein>
<reference evidence="2 3" key="1">
    <citation type="submission" date="2015-11" db="EMBL/GenBank/DDBJ databases">
        <title>Genomic analysis of 38 Legionella species identifies large and diverse effector repertoires.</title>
        <authorList>
            <person name="Burstein D."/>
            <person name="Amaro F."/>
            <person name="Zusman T."/>
            <person name="Lifshitz Z."/>
            <person name="Cohen O."/>
            <person name="Gilbert J.A."/>
            <person name="Pupko T."/>
            <person name="Shuman H.A."/>
            <person name="Segal G."/>
        </authorList>
    </citation>
    <scope>NUCLEOTIDE SEQUENCE [LARGE SCALE GENOMIC DNA]</scope>
    <source>
        <strain evidence="2 3">ATCC 700990</strain>
    </source>
</reference>
<name>A0A0W0SMJ2_9GAMM</name>
<proteinExistence type="predicted"/>